<dbReference type="AlphaFoldDB" id="A0A8H5JIA4"/>
<dbReference type="GO" id="GO:0051213">
    <property type="term" value="F:dioxygenase activity"/>
    <property type="evidence" value="ECO:0007669"/>
    <property type="project" value="UniProtKB-KW"/>
</dbReference>
<dbReference type="GO" id="GO:0046491">
    <property type="term" value="P:L-methylmalonyl-CoA metabolic process"/>
    <property type="evidence" value="ECO:0007669"/>
    <property type="project" value="TreeGrafter"/>
</dbReference>
<dbReference type="InterPro" id="IPR029068">
    <property type="entry name" value="Glyas_Bleomycin-R_OHBP_Dase"/>
</dbReference>
<comment type="caution">
    <text evidence="3">The sequence shown here is derived from an EMBL/GenBank/DDBJ whole genome shotgun (WGS) entry which is preliminary data.</text>
</comment>
<accession>A0A8H5JIA4</accession>
<name>A0A8H5JIA4_9HYPO</name>
<dbReference type="Proteomes" id="UP000522262">
    <property type="component" value="Unassembled WGS sequence"/>
</dbReference>
<keyword evidence="4" id="KW-1185">Reference proteome</keyword>
<organism evidence="3 4">
    <name type="scientific">Fusarium mexicanum</name>
    <dbReference type="NCBI Taxonomy" id="751941"/>
    <lineage>
        <taxon>Eukaryota</taxon>
        <taxon>Fungi</taxon>
        <taxon>Dikarya</taxon>
        <taxon>Ascomycota</taxon>
        <taxon>Pezizomycotina</taxon>
        <taxon>Sordariomycetes</taxon>
        <taxon>Hypocreomycetidae</taxon>
        <taxon>Hypocreales</taxon>
        <taxon>Nectriaceae</taxon>
        <taxon>Fusarium</taxon>
        <taxon>Fusarium fujikuroi species complex</taxon>
    </lineage>
</organism>
<reference evidence="3 4" key="1">
    <citation type="submission" date="2020-05" db="EMBL/GenBank/DDBJ databases">
        <title>Identification and distribution of gene clusters putatively required for synthesis of sphingolipid metabolism inhibitors in phylogenetically diverse species of the filamentous fungus Fusarium.</title>
        <authorList>
            <person name="Kim H.-S."/>
            <person name="Busman M."/>
            <person name="Brown D.W."/>
            <person name="Divon H."/>
            <person name="Uhlig S."/>
            <person name="Proctor R.H."/>
        </authorList>
    </citation>
    <scope>NUCLEOTIDE SEQUENCE [LARGE SCALE GENOMIC DNA]</scope>
    <source>
        <strain evidence="3 4">NRRL 53147</strain>
    </source>
</reference>
<protein>
    <submittedName>
        <fullName evidence="3">Glyoxalase Bleomycin resistance dihydroxybiphenyl dioxygenase</fullName>
    </submittedName>
</protein>
<evidence type="ECO:0000313" key="4">
    <source>
        <dbReference type="Proteomes" id="UP000522262"/>
    </source>
</evidence>
<feature type="domain" description="VOC" evidence="2">
    <location>
        <begin position="13"/>
        <end position="161"/>
    </location>
</feature>
<proteinExistence type="predicted"/>
<sequence length="179" mass="19897">MSQFNKQHTHNRVTNHIAISVHDINTVVQWYSDVFGFRLLGQIAHIKRSEKPHADIFGIYPRSLNEVKVAWMTTGNAVGFEIFEFVDPKPQPHPQGFEAGDFTKPGYFHMAVTDSDPNKLAAEVVKTGGKRIGNTVDPLGLGAEVLYVADPWGNVIEILNVNFEQLVCTPAIEEGKAKL</sequence>
<dbReference type="Pfam" id="PF00903">
    <property type="entry name" value="Glyoxalase"/>
    <property type="match status" value="1"/>
</dbReference>
<dbReference type="Gene3D" id="3.10.180.10">
    <property type="entry name" value="2,3-Dihydroxybiphenyl 1,2-Dioxygenase, domain 1"/>
    <property type="match status" value="1"/>
</dbReference>
<keyword evidence="3" id="KW-0560">Oxidoreductase</keyword>
<keyword evidence="1" id="KW-0479">Metal-binding</keyword>
<dbReference type="InterPro" id="IPR037523">
    <property type="entry name" value="VOC_core"/>
</dbReference>
<evidence type="ECO:0000256" key="1">
    <source>
        <dbReference type="ARBA" id="ARBA00022723"/>
    </source>
</evidence>
<evidence type="ECO:0000259" key="2">
    <source>
        <dbReference type="PROSITE" id="PS51819"/>
    </source>
</evidence>
<dbReference type="InterPro" id="IPR004360">
    <property type="entry name" value="Glyas_Fos-R_dOase_dom"/>
</dbReference>
<gene>
    <name evidence="3" type="ORF">FMEXI_2330</name>
</gene>
<dbReference type="PANTHER" id="PTHR43048:SF6">
    <property type="entry name" value="BLR8189 PROTEIN"/>
    <property type="match status" value="1"/>
</dbReference>
<dbReference type="PANTHER" id="PTHR43048">
    <property type="entry name" value="METHYLMALONYL-COA EPIMERASE"/>
    <property type="match status" value="1"/>
</dbReference>
<dbReference type="InterPro" id="IPR051785">
    <property type="entry name" value="MMCE/EMCE_epimerase"/>
</dbReference>
<dbReference type="EMBL" id="JAAOAM010000051">
    <property type="protein sequence ID" value="KAF5553681.1"/>
    <property type="molecule type" value="Genomic_DNA"/>
</dbReference>
<dbReference type="GO" id="GO:0046872">
    <property type="term" value="F:metal ion binding"/>
    <property type="evidence" value="ECO:0007669"/>
    <property type="project" value="UniProtKB-KW"/>
</dbReference>
<keyword evidence="3" id="KW-0223">Dioxygenase</keyword>
<dbReference type="PROSITE" id="PS51819">
    <property type="entry name" value="VOC"/>
    <property type="match status" value="1"/>
</dbReference>
<evidence type="ECO:0000313" key="3">
    <source>
        <dbReference type="EMBL" id="KAF5553681.1"/>
    </source>
</evidence>
<dbReference type="GO" id="GO:0004493">
    <property type="term" value="F:methylmalonyl-CoA epimerase activity"/>
    <property type="evidence" value="ECO:0007669"/>
    <property type="project" value="TreeGrafter"/>
</dbReference>
<dbReference type="SUPFAM" id="SSF54593">
    <property type="entry name" value="Glyoxalase/Bleomycin resistance protein/Dihydroxybiphenyl dioxygenase"/>
    <property type="match status" value="1"/>
</dbReference>